<reference evidence="3" key="1">
    <citation type="journal article" date="2019" name="Int. J. Syst. Evol. Microbiol.">
        <title>The Global Catalogue of Microorganisms (GCM) 10K type strain sequencing project: providing services to taxonomists for standard genome sequencing and annotation.</title>
        <authorList>
            <consortium name="The Broad Institute Genomics Platform"/>
            <consortium name="The Broad Institute Genome Sequencing Center for Infectious Disease"/>
            <person name="Wu L."/>
            <person name="Ma J."/>
        </authorList>
    </citation>
    <scope>NUCLEOTIDE SEQUENCE [LARGE SCALE GENOMIC DNA]</scope>
    <source>
        <strain evidence="3">CCUG 59778</strain>
    </source>
</reference>
<name>A0ABW0EGV9_9PSEU</name>
<proteinExistence type="predicted"/>
<gene>
    <name evidence="2" type="ORF">ACFPM7_06010</name>
</gene>
<dbReference type="EMBL" id="JBHSKF010000002">
    <property type="protein sequence ID" value="MFC5286599.1"/>
    <property type="molecule type" value="Genomic_DNA"/>
</dbReference>
<organism evidence="2 3">
    <name type="scientific">Actinokineospora guangxiensis</name>
    <dbReference type="NCBI Taxonomy" id="1490288"/>
    <lineage>
        <taxon>Bacteria</taxon>
        <taxon>Bacillati</taxon>
        <taxon>Actinomycetota</taxon>
        <taxon>Actinomycetes</taxon>
        <taxon>Pseudonocardiales</taxon>
        <taxon>Pseudonocardiaceae</taxon>
        <taxon>Actinokineospora</taxon>
    </lineage>
</organism>
<keyword evidence="3" id="KW-1185">Reference proteome</keyword>
<keyword evidence="1" id="KW-0472">Membrane</keyword>
<keyword evidence="1" id="KW-1133">Transmembrane helix</keyword>
<evidence type="ECO:0008006" key="4">
    <source>
        <dbReference type="Google" id="ProtNLM"/>
    </source>
</evidence>
<evidence type="ECO:0000313" key="3">
    <source>
        <dbReference type="Proteomes" id="UP001596157"/>
    </source>
</evidence>
<evidence type="ECO:0000313" key="2">
    <source>
        <dbReference type="EMBL" id="MFC5286599.1"/>
    </source>
</evidence>
<keyword evidence="1" id="KW-0812">Transmembrane</keyword>
<feature type="transmembrane region" description="Helical" evidence="1">
    <location>
        <begin position="169"/>
        <end position="191"/>
    </location>
</feature>
<accession>A0ABW0EGV9</accession>
<evidence type="ECO:0000256" key="1">
    <source>
        <dbReference type="SAM" id="Phobius"/>
    </source>
</evidence>
<protein>
    <recommendedName>
        <fullName evidence="4">TPM domain-containing protein</fullName>
    </recommendedName>
</protein>
<dbReference type="RefSeq" id="WP_378244679.1">
    <property type="nucleotide sequence ID" value="NZ_JBHSKF010000002.1"/>
</dbReference>
<dbReference type="Proteomes" id="UP001596157">
    <property type="component" value="Unassembled WGS sequence"/>
</dbReference>
<sequence length="286" mass="29818">MTRSPFIAAAVCCLALVGWALWTGGVLDTDLARQARTGSIAVAEGYPLDKPAAERIVGNRKLVVVFAEAGADLGEGCDDMDSAASDALVLLLSPEDDGFDSYGCALLLNSDENFGKQFVAESRISSGIDQFAAEPLTALKVIAVNYDLLVKAGTVPDGPRTISPPLPRYVIAGAAVAATLTAAALGYLAALRAGRAAARHREERDHATDARTALSAETAVLAQRIIAIEGTALTRTRAGKRAFRSLAADYAALATDIAAADSPPDPELVARVRALSKRSESLIGER</sequence>
<comment type="caution">
    <text evidence="2">The sequence shown here is derived from an EMBL/GenBank/DDBJ whole genome shotgun (WGS) entry which is preliminary data.</text>
</comment>